<organism evidence="1 2">
    <name type="scientific">Trichophyton rubrum (strain ATCC MYA-4607 / CBS 118892)</name>
    <name type="common">Athlete's foot fungus</name>
    <dbReference type="NCBI Taxonomy" id="559305"/>
    <lineage>
        <taxon>Eukaryota</taxon>
        <taxon>Fungi</taxon>
        <taxon>Dikarya</taxon>
        <taxon>Ascomycota</taxon>
        <taxon>Pezizomycotina</taxon>
        <taxon>Eurotiomycetes</taxon>
        <taxon>Eurotiomycetidae</taxon>
        <taxon>Onygenales</taxon>
        <taxon>Arthrodermataceae</taxon>
        <taxon>Trichophyton</taxon>
    </lineage>
</organism>
<keyword evidence="2" id="KW-1185">Reference proteome</keyword>
<proteinExistence type="predicted"/>
<dbReference type="InParanoid" id="A0A080WPW8"/>
<dbReference type="HOGENOM" id="CLU_2238536_0_0_1"/>
<dbReference type="GeneID" id="71777786"/>
<evidence type="ECO:0000313" key="2">
    <source>
        <dbReference type="Proteomes" id="UP000008864"/>
    </source>
</evidence>
<reference evidence="2" key="1">
    <citation type="journal article" date="2012" name="MBio">
        <title>Comparative genome analysis of Trichophyton rubrum and related dermatophytes reveals candidate genes involved in infection.</title>
        <authorList>
            <person name="Martinez D.A."/>
            <person name="Oliver B.G."/>
            <person name="Graeser Y."/>
            <person name="Goldberg J.M."/>
            <person name="Li W."/>
            <person name="Martinez-Rossi N.M."/>
            <person name="Monod M."/>
            <person name="Shelest E."/>
            <person name="Barton R.C."/>
            <person name="Birch E."/>
            <person name="Brakhage A.A."/>
            <person name="Chen Z."/>
            <person name="Gurr S.J."/>
            <person name="Heiman D."/>
            <person name="Heitman J."/>
            <person name="Kosti I."/>
            <person name="Rossi A."/>
            <person name="Saif S."/>
            <person name="Samalova M."/>
            <person name="Saunders C.W."/>
            <person name="Shea T."/>
            <person name="Summerbell R.C."/>
            <person name="Xu J."/>
            <person name="Young S."/>
            <person name="Zeng Q."/>
            <person name="Birren B.W."/>
            <person name="Cuomo C.A."/>
            <person name="White T.C."/>
        </authorList>
    </citation>
    <scope>NUCLEOTIDE SEQUENCE [LARGE SCALE GENOMIC DNA]</scope>
    <source>
        <strain evidence="2">ATCC MYA-4607 / CBS 118892</strain>
    </source>
</reference>
<evidence type="ECO:0000313" key="1">
    <source>
        <dbReference type="EMBL" id="KFL62947.1"/>
    </source>
</evidence>
<accession>A0A080WPW8</accession>
<dbReference type="VEuPathDB" id="FungiDB:TERG_12644"/>
<dbReference type="Proteomes" id="UP000008864">
    <property type="component" value="Unassembled WGS sequence"/>
</dbReference>
<dbReference type="RefSeq" id="XP_047607462.1">
    <property type="nucleotide sequence ID" value="XM_047751575.1"/>
</dbReference>
<sequence>MLIQVDGANFFSRILLGISIRTYGTKKTWTATLNWFPLSFNSSIIPKTATFPRLIRSRKPKTKRIHRGIIKLISTLRIIFFSAWGDMFPSPAGPHSEPDPSTTIF</sequence>
<dbReference type="AlphaFoldDB" id="A0A080WPW8"/>
<dbReference type="EMBL" id="GG700659">
    <property type="protein sequence ID" value="KFL62947.1"/>
    <property type="molecule type" value="Genomic_DNA"/>
</dbReference>
<name>A0A080WPW8_TRIRC</name>
<gene>
    <name evidence="1" type="ORF">TERG_12644</name>
</gene>
<protein>
    <submittedName>
        <fullName evidence="1">Uncharacterized protein</fullName>
    </submittedName>
</protein>